<keyword evidence="3" id="KW-1185">Reference proteome</keyword>
<dbReference type="SUPFAM" id="SSF56112">
    <property type="entry name" value="Protein kinase-like (PK-like)"/>
    <property type="match status" value="1"/>
</dbReference>
<accession>A0A9N9Q270</accession>
<dbReference type="InterPro" id="IPR053235">
    <property type="entry name" value="Ser_Thr_kinase"/>
</dbReference>
<organism evidence="2 3">
    <name type="scientific">Hymenoscyphus albidus</name>
    <dbReference type="NCBI Taxonomy" id="595503"/>
    <lineage>
        <taxon>Eukaryota</taxon>
        <taxon>Fungi</taxon>
        <taxon>Dikarya</taxon>
        <taxon>Ascomycota</taxon>
        <taxon>Pezizomycotina</taxon>
        <taxon>Leotiomycetes</taxon>
        <taxon>Helotiales</taxon>
        <taxon>Helotiaceae</taxon>
        <taxon>Hymenoscyphus</taxon>
    </lineage>
</organism>
<dbReference type="PROSITE" id="PS50011">
    <property type="entry name" value="PROTEIN_KINASE_DOM"/>
    <property type="match status" value="1"/>
</dbReference>
<name>A0A9N9Q270_9HELO</name>
<comment type="caution">
    <text evidence="2">The sequence shown here is derived from an EMBL/GenBank/DDBJ whole genome shotgun (WGS) entry which is preliminary data.</text>
</comment>
<dbReference type="PANTHER" id="PTHR24361">
    <property type="entry name" value="MITOGEN-ACTIVATED KINASE KINASE KINASE"/>
    <property type="match status" value="1"/>
</dbReference>
<dbReference type="Pfam" id="PF00069">
    <property type="entry name" value="Pkinase"/>
    <property type="match status" value="1"/>
</dbReference>
<dbReference type="GO" id="GO:0004674">
    <property type="term" value="F:protein serine/threonine kinase activity"/>
    <property type="evidence" value="ECO:0007669"/>
    <property type="project" value="TreeGrafter"/>
</dbReference>
<gene>
    <name evidence="2" type="ORF">HYALB_00011224</name>
</gene>
<dbReference type="AlphaFoldDB" id="A0A9N9Q270"/>
<evidence type="ECO:0000259" key="1">
    <source>
        <dbReference type="PROSITE" id="PS50011"/>
    </source>
</evidence>
<evidence type="ECO:0000313" key="3">
    <source>
        <dbReference type="Proteomes" id="UP000701801"/>
    </source>
</evidence>
<protein>
    <recommendedName>
        <fullName evidence="1">Protein kinase domain-containing protein</fullName>
    </recommendedName>
</protein>
<proteinExistence type="predicted"/>
<sequence>MSSEPIITTYHQYYPPGVKQVLASGSSAWVGDVNETTVFKYPLAPGGDMERLKIEQKILEVICPHPRIITLKRVSDTGIYLERATNGTVANYLLDSGIPSSSISTLQRVVWCRETAEAVAYIHTRYILHCDIQPTNILLDDKLHIKLADFQGKLLGEDGKVLLDGWSGEPTRFAFPRTGLSSDVYTELFALGCTIYFIMMGYAVYPDIVDGSEDWRERVAERFEKKDFPQDDNACRAIIMKCWMQQYGSADEIVNDLEAAERYLGQDSE</sequence>
<dbReference type="InterPro" id="IPR011009">
    <property type="entry name" value="Kinase-like_dom_sf"/>
</dbReference>
<dbReference type="Proteomes" id="UP000701801">
    <property type="component" value="Unassembled WGS sequence"/>
</dbReference>
<evidence type="ECO:0000313" key="2">
    <source>
        <dbReference type="EMBL" id="CAG8972092.1"/>
    </source>
</evidence>
<dbReference type="Gene3D" id="1.10.510.10">
    <property type="entry name" value="Transferase(Phosphotransferase) domain 1"/>
    <property type="match status" value="1"/>
</dbReference>
<feature type="domain" description="Protein kinase" evidence="1">
    <location>
        <begin position="1"/>
        <end position="269"/>
    </location>
</feature>
<dbReference type="EMBL" id="CAJVRM010000034">
    <property type="protein sequence ID" value="CAG8972092.1"/>
    <property type="molecule type" value="Genomic_DNA"/>
</dbReference>
<dbReference type="GO" id="GO:0005737">
    <property type="term" value="C:cytoplasm"/>
    <property type="evidence" value="ECO:0007669"/>
    <property type="project" value="TreeGrafter"/>
</dbReference>
<reference evidence="2" key="1">
    <citation type="submission" date="2021-07" db="EMBL/GenBank/DDBJ databases">
        <authorList>
            <person name="Durling M."/>
        </authorList>
    </citation>
    <scope>NUCLEOTIDE SEQUENCE</scope>
</reference>
<dbReference type="InterPro" id="IPR000719">
    <property type="entry name" value="Prot_kinase_dom"/>
</dbReference>
<dbReference type="OrthoDB" id="1668230at2759"/>
<dbReference type="GO" id="GO:0005524">
    <property type="term" value="F:ATP binding"/>
    <property type="evidence" value="ECO:0007669"/>
    <property type="project" value="InterPro"/>
</dbReference>